<evidence type="ECO:0000313" key="3">
    <source>
        <dbReference type="Proteomes" id="UP000703893"/>
    </source>
</evidence>
<gene>
    <name evidence="2" type="ORF">FJZ00_10570</name>
</gene>
<name>A0A937X459_9BACT</name>
<feature type="signal peptide" evidence="1">
    <location>
        <begin position="1"/>
        <end position="21"/>
    </location>
</feature>
<feature type="chain" id="PRO_5037052061" evidence="1">
    <location>
        <begin position="22"/>
        <end position="196"/>
    </location>
</feature>
<keyword evidence="1" id="KW-0732">Signal</keyword>
<dbReference type="Proteomes" id="UP000703893">
    <property type="component" value="Unassembled WGS sequence"/>
</dbReference>
<protein>
    <submittedName>
        <fullName evidence="2">Uncharacterized protein</fullName>
    </submittedName>
</protein>
<organism evidence="2 3">
    <name type="scientific">Candidatus Tanganyikabacteria bacterium</name>
    <dbReference type="NCBI Taxonomy" id="2961651"/>
    <lineage>
        <taxon>Bacteria</taxon>
        <taxon>Bacillati</taxon>
        <taxon>Candidatus Sericytochromatia</taxon>
        <taxon>Candidatus Tanganyikabacteria</taxon>
    </lineage>
</organism>
<evidence type="ECO:0000256" key="1">
    <source>
        <dbReference type="SAM" id="SignalP"/>
    </source>
</evidence>
<dbReference type="EMBL" id="VGJX01000641">
    <property type="protein sequence ID" value="MBM3275589.1"/>
    <property type="molecule type" value="Genomic_DNA"/>
</dbReference>
<accession>A0A937X459</accession>
<evidence type="ECO:0000313" key="2">
    <source>
        <dbReference type="EMBL" id="MBM3275589.1"/>
    </source>
</evidence>
<comment type="caution">
    <text evidence="2">The sequence shown here is derived from an EMBL/GenBank/DDBJ whole genome shotgun (WGS) entry which is preliminary data.</text>
</comment>
<reference evidence="2 3" key="1">
    <citation type="submission" date="2019-03" db="EMBL/GenBank/DDBJ databases">
        <title>Lake Tanganyika Metagenome-Assembled Genomes (MAGs).</title>
        <authorList>
            <person name="Tran P."/>
        </authorList>
    </citation>
    <scope>NUCLEOTIDE SEQUENCE [LARGE SCALE GENOMIC DNA]</scope>
    <source>
        <strain evidence="2">K_DeepCast_65m_m2_236</strain>
    </source>
</reference>
<sequence>MRFVSMVAVTAWSVAVVPALGAQDPTGIRNTGGWNSRFVPQSVFQRMLERPEHAPDALVLVVEPELAWQAMEATFKELGVPTDQGAPVGFADRGAGEMGVNNAKLYKRMGKAALSEYLRCGEGVAGPNADMYVVYLTVIGFVRPMKDGELALQTMITGDAVDLPNGRNELQPCTSSGQFEVKASKALAKRLLLKPK</sequence>
<dbReference type="AlphaFoldDB" id="A0A937X459"/>
<proteinExistence type="predicted"/>